<dbReference type="GO" id="GO:0006355">
    <property type="term" value="P:regulation of DNA-templated transcription"/>
    <property type="evidence" value="ECO:0007669"/>
    <property type="project" value="InterPro"/>
</dbReference>
<evidence type="ECO:0000313" key="9">
    <source>
        <dbReference type="Proteomes" id="UP000008798"/>
    </source>
</evidence>
<dbReference type="CDD" id="cd00009">
    <property type="entry name" value="AAA"/>
    <property type="match status" value="1"/>
</dbReference>
<evidence type="ECO:0000313" key="8">
    <source>
        <dbReference type="EMBL" id="CBK81326.1"/>
    </source>
</evidence>
<keyword evidence="4" id="KW-0804">Transcription</keyword>
<evidence type="ECO:0000256" key="1">
    <source>
        <dbReference type="ARBA" id="ARBA00022741"/>
    </source>
</evidence>
<dbReference type="InterPro" id="IPR025662">
    <property type="entry name" value="Sigma_54_int_dom_ATP-bd_1"/>
</dbReference>
<dbReference type="HOGENOM" id="CLU_000445_8_1_9"/>
<accession>D4JAF5</accession>
<dbReference type="Gene3D" id="1.10.10.60">
    <property type="entry name" value="Homeodomain-like"/>
    <property type="match status" value="1"/>
</dbReference>
<gene>
    <name evidence="8" type="ORF">CC1_27030</name>
</gene>
<evidence type="ECO:0000259" key="7">
    <source>
        <dbReference type="PROSITE" id="PS50112"/>
    </source>
</evidence>
<organism evidence="8 9">
    <name type="scientific">Coprococcus catus GD/7</name>
    <dbReference type="NCBI Taxonomy" id="717962"/>
    <lineage>
        <taxon>Bacteria</taxon>
        <taxon>Bacillati</taxon>
        <taxon>Bacillota</taxon>
        <taxon>Clostridia</taxon>
        <taxon>Lachnospirales</taxon>
        <taxon>Lachnospiraceae</taxon>
        <taxon>Coprococcus</taxon>
    </lineage>
</organism>
<dbReference type="KEGG" id="cct:CC1_27030"/>
<dbReference type="InterPro" id="IPR003593">
    <property type="entry name" value="AAA+_ATPase"/>
</dbReference>
<dbReference type="PANTHER" id="PTHR32071">
    <property type="entry name" value="TRANSCRIPTIONAL REGULATORY PROTEIN"/>
    <property type="match status" value="1"/>
</dbReference>
<keyword evidence="2" id="KW-0067">ATP-binding</keyword>
<dbReference type="SUPFAM" id="SSF46689">
    <property type="entry name" value="Homeodomain-like"/>
    <property type="match status" value="1"/>
</dbReference>
<reference evidence="8 9" key="1">
    <citation type="submission" date="2010-03" db="EMBL/GenBank/DDBJ databases">
        <title>The genome sequence of Coprococcus catus GD/7.</title>
        <authorList>
            <consortium name="metaHIT consortium -- http://www.metahit.eu/"/>
            <person name="Pajon A."/>
            <person name="Turner K."/>
            <person name="Parkhill J."/>
            <person name="Duncan S."/>
            <person name="Flint H."/>
        </authorList>
    </citation>
    <scope>NUCLEOTIDE SEQUENCE [LARGE SCALE GENOMIC DNA]</scope>
    <source>
        <strain evidence="8 9">GD/7</strain>
    </source>
</reference>
<dbReference type="CDD" id="cd00130">
    <property type="entry name" value="PAS"/>
    <property type="match status" value="1"/>
</dbReference>
<dbReference type="Pfam" id="PF25601">
    <property type="entry name" value="AAA_lid_14"/>
    <property type="match status" value="1"/>
</dbReference>
<dbReference type="GO" id="GO:0043565">
    <property type="term" value="F:sequence-specific DNA binding"/>
    <property type="evidence" value="ECO:0007669"/>
    <property type="project" value="InterPro"/>
</dbReference>
<sequence>MNYVEWNNLYENTEKLLHDVFDALYFQILLDTDGRIVYINQIYADFFGMKKQDIIGMKIEELIPNTKLYEALQTGEAKYDQLFETVDDRKVLYNCLPIKNEYGEILGVATASSLNTALQIENLQERIERLEESNILLNRQLHGFNQAPEIFESIIGISDKIIELKKILSRICNTPTPILLTGESGTGKEVFATAIHNASDRKNGPFIKINCAAIPSTLVESELFGYETGTFSGAIKGGKAGKFEQANHGTILLDEIEELSLDAQSKLLRVLQEFEVERIGSVQPIPLDIHVICCSNQDLYQMVKEKKFREDLLYRINVIELEIPPLRERMEDIPLLCQSLIQRINEKYHLQIKNVSKSALQYLSTYHWPGNVRELGHAIERACIMSDSTTLSKKDFEFLENKLRMYHTKKSFSTSPIIDSYSDPNHLSIKKRDYEKQEIENALKKCAGNKTKAAKELGISRSLLYDKIAKYEIN</sequence>
<dbReference type="AlphaFoldDB" id="D4JAF5"/>
<keyword evidence="1" id="KW-0547">Nucleotide-binding</keyword>
<dbReference type="PROSITE" id="PS50045">
    <property type="entry name" value="SIGMA54_INTERACT_4"/>
    <property type="match status" value="1"/>
</dbReference>
<dbReference type="PROSITE" id="PS00675">
    <property type="entry name" value="SIGMA54_INTERACT_1"/>
    <property type="match status" value="1"/>
</dbReference>
<dbReference type="PROSITE" id="PS00688">
    <property type="entry name" value="SIGMA54_INTERACT_3"/>
    <property type="match status" value="1"/>
</dbReference>
<dbReference type="SMART" id="SM00091">
    <property type="entry name" value="PAS"/>
    <property type="match status" value="1"/>
</dbReference>
<reference evidence="8 9" key="2">
    <citation type="submission" date="2010-03" db="EMBL/GenBank/DDBJ databases">
        <authorList>
            <person name="Pajon A."/>
        </authorList>
    </citation>
    <scope>NUCLEOTIDE SEQUENCE [LARGE SCALE GENOMIC DNA]</scope>
    <source>
        <strain evidence="8 9">GD/7</strain>
    </source>
</reference>
<dbReference type="InterPro" id="IPR027417">
    <property type="entry name" value="P-loop_NTPase"/>
</dbReference>
<dbReference type="PATRIC" id="fig|717962.3.peg.2590"/>
<dbReference type="PRINTS" id="PR01590">
    <property type="entry name" value="HTHFIS"/>
</dbReference>
<evidence type="ECO:0000256" key="2">
    <source>
        <dbReference type="ARBA" id="ARBA00022840"/>
    </source>
</evidence>
<dbReference type="InterPro" id="IPR035965">
    <property type="entry name" value="PAS-like_dom_sf"/>
</dbReference>
<dbReference type="InterPro" id="IPR009057">
    <property type="entry name" value="Homeodomain-like_sf"/>
</dbReference>
<dbReference type="Pfam" id="PF00158">
    <property type="entry name" value="Sigma54_activat"/>
    <property type="match status" value="1"/>
</dbReference>
<dbReference type="InterPro" id="IPR002197">
    <property type="entry name" value="HTH_Fis"/>
</dbReference>
<feature type="domain" description="Sigma-54 factor interaction" evidence="6">
    <location>
        <begin position="154"/>
        <end position="384"/>
    </location>
</feature>
<dbReference type="InterPro" id="IPR002078">
    <property type="entry name" value="Sigma_54_int"/>
</dbReference>
<evidence type="ECO:0000256" key="4">
    <source>
        <dbReference type="ARBA" id="ARBA00023163"/>
    </source>
</evidence>
<evidence type="ECO:0000256" key="3">
    <source>
        <dbReference type="ARBA" id="ARBA00023015"/>
    </source>
</evidence>
<name>D4JAF5_9FIRM</name>
<keyword evidence="3" id="KW-0805">Transcription regulation</keyword>
<dbReference type="Pfam" id="PF02954">
    <property type="entry name" value="HTH_8"/>
    <property type="match status" value="1"/>
</dbReference>
<dbReference type="InterPro" id="IPR025944">
    <property type="entry name" value="Sigma_54_int_dom_CS"/>
</dbReference>
<dbReference type="STRING" id="717962.CC1_27030"/>
<dbReference type="SMART" id="SM00382">
    <property type="entry name" value="AAA"/>
    <property type="match status" value="1"/>
</dbReference>
<dbReference type="RefSeq" id="WP_015514857.1">
    <property type="nucleotide sequence ID" value="NC_021009.1"/>
</dbReference>
<dbReference type="Gene3D" id="3.40.50.300">
    <property type="entry name" value="P-loop containing nucleotide triphosphate hydrolases"/>
    <property type="match status" value="1"/>
</dbReference>
<dbReference type="Proteomes" id="UP000008798">
    <property type="component" value="Chromosome"/>
</dbReference>
<dbReference type="Pfam" id="PF13426">
    <property type="entry name" value="PAS_9"/>
    <property type="match status" value="1"/>
</dbReference>
<evidence type="ECO:0000259" key="6">
    <source>
        <dbReference type="PROSITE" id="PS50045"/>
    </source>
</evidence>
<dbReference type="SUPFAM" id="SSF55785">
    <property type="entry name" value="PYP-like sensor domain (PAS domain)"/>
    <property type="match status" value="1"/>
</dbReference>
<dbReference type="InterPro" id="IPR058031">
    <property type="entry name" value="AAA_lid_NorR"/>
</dbReference>
<keyword evidence="5" id="KW-0175">Coiled coil</keyword>
<dbReference type="Gene3D" id="3.30.450.20">
    <property type="entry name" value="PAS domain"/>
    <property type="match status" value="1"/>
</dbReference>
<dbReference type="NCBIfam" id="TIGR00229">
    <property type="entry name" value="sensory_box"/>
    <property type="match status" value="1"/>
</dbReference>
<dbReference type="InterPro" id="IPR000014">
    <property type="entry name" value="PAS"/>
</dbReference>
<dbReference type="Gene3D" id="1.10.8.60">
    <property type="match status" value="1"/>
</dbReference>
<protein>
    <submittedName>
        <fullName evidence="8">PAS domain S-box</fullName>
    </submittedName>
</protein>
<dbReference type="EMBL" id="FP929038">
    <property type="protein sequence ID" value="CBK81326.1"/>
    <property type="molecule type" value="Genomic_DNA"/>
</dbReference>
<dbReference type="FunFam" id="3.40.50.300:FF:000006">
    <property type="entry name" value="DNA-binding transcriptional regulator NtrC"/>
    <property type="match status" value="1"/>
</dbReference>
<dbReference type="SUPFAM" id="SSF52540">
    <property type="entry name" value="P-loop containing nucleoside triphosphate hydrolases"/>
    <property type="match status" value="1"/>
</dbReference>
<dbReference type="GO" id="GO:0005524">
    <property type="term" value="F:ATP binding"/>
    <property type="evidence" value="ECO:0007669"/>
    <property type="project" value="UniProtKB-KW"/>
</dbReference>
<evidence type="ECO:0000256" key="5">
    <source>
        <dbReference type="SAM" id="Coils"/>
    </source>
</evidence>
<dbReference type="PROSITE" id="PS50112">
    <property type="entry name" value="PAS"/>
    <property type="match status" value="1"/>
</dbReference>
<feature type="coiled-coil region" evidence="5">
    <location>
        <begin position="113"/>
        <end position="140"/>
    </location>
</feature>
<proteinExistence type="predicted"/>
<feature type="domain" description="PAS" evidence="7">
    <location>
        <begin position="28"/>
        <end position="63"/>
    </location>
</feature>